<keyword evidence="2 4" id="KW-0547">Nucleotide-binding</keyword>
<evidence type="ECO:0000256" key="4">
    <source>
        <dbReference type="PIRSR" id="PIRSR006806-1"/>
    </source>
</evidence>
<dbReference type="GO" id="GO:0009396">
    <property type="term" value="P:folic acid-containing compound biosynthetic process"/>
    <property type="evidence" value="ECO:0007669"/>
    <property type="project" value="TreeGrafter"/>
</dbReference>
<dbReference type="Proteomes" id="UP000306585">
    <property type="component" value="Unassembled WGS sequence"/>
</dbReference>
<comment type="similarity">
    <text evidence="1 5">Belongs to the 5-formyltetrahydrofolate cyclo-ligase family.</text>
</comment>
<evidence type="ECO:0000256" key="2">
    <source>
        <dbReference type="ARBA" id="ARBA00022741"/>
    </source>
</evidence>
<evidence type="ECO:0000256" key="1">
    <source>
        <dbReference type="ARBA" id="ARBA00010638"/>
    </source>
</evidence>
<evidence type="ECO:0000313" key="7">
    <source>
        <dbReference type="Proteomes" id="UP000306585"/>
    </source>
</evidence>
<proteinExistence type="inferred from homology"/>
<feature type="binding site" evidence="4">
    <location>
        <position position="61"/>
    </location>
    <ligand>
        <name>substrate</name>
    </ligand>
</feature>
<evidence type="ECO:0000256" key="5">
    <source>
        <dbReference type="RuleBase" id="RU361279"/>
    </source>
</evidence>
<dbReference type="Gene3D" id="3.40.50.10420">
    <property type="entry name" value="NagB/RpiA/CoA transferase-like"/>
    <property type="match status" value="1"/>
</dbReference>
<dbReference type="InterPro" id="IPR037171">
    <property type="entry name" value="NagB/RpiA_transferase-like"/>
</dbReference>
<dbReference type="EMBL" id="VBRY01000002">
    <property type="protein sequence ID" value="TLS68515.1"/>
    <property type="molecule type" value="Genomic_DNA"/>
</dbReference>
<protein>
    <recommendedName>
        <fullName evidence="5">5-formyltetrahydrofolate cyclo-ligase</fullName>
        <ecNumber evidence="5">6.3.3.2</ecNumber>
    </recommendedName>
</protein>
<dbReference type="RefSeq" id="WP_138238132.1">
    <property type="nucleotide sequence ID" value="NZ_VBRY01000002.1"/>
</dbReference>
<dbReference type="PIRSF" id="PIRSF006806">
    <property type="entry name" value="FTHF_cligase"/>
    <property type="match status" value="1"/>
</dbReference>
<dbReference type="InterPro" id="IPR002698">
    <property type="entry name" value="FTHF_cligase"/>
</dbReference>
<dbReference type="PANTHER" id="PTHR23407">
    <property type="entry name" value="ATPASE INHIBITOR/5-FORMYLTETRAHYDROFOLATE CYCLO-LIGASE"/>
    <property type="match status" value="1"/>
</dbReference>
<keyword evidence="3 4" id="KW-0067">ATP-binding</keyword>
<dbReference type="SUPFAM" id="SSF100950">
    <property type="entry name" value="NagB/RpiA/CoA transferase-like"/>
    <property type="match status" value="1"/>
</dbReference>
<sequence length="194" mass="21634">MPEQHHPIDKSAMRRLALEARRSIPPEQRAIWSSAICARLRQLLATEKPAALLTYQALSEEVDTTPLFHNSDVQLYTPVTHRHDHMEWRHTHAGSSRQKGIFGVNEVSDGPLWGSACGKTILACPLVGFDRRGNRLGMGKGCFDYWLAEHRSAISMVIGLAFSSQEVAQIPAERHDAPLDYVITELEIIACPAD</sequence>
<feature type="binding site" evidence="4">
    <location>
        <begin position="10"/>
        <end position="14"/>
    </location>
    <ligand>
        <name>ATP</name>
        <dbReference type="ChEBI" id="CHEBI:30616"/>
    </ligand>
</feature>
<comment type="catalytic activity">
    <reaction evidence="5">
        <text>(6S)-5-formyl-5,6,7,8-tetrahydrofolate + ATP = (6R)-5,10-methenyltetrahydrofolate + ADP + phosphate</text>
        <dbReference type="Rhea" id="RHEA:10488"/>
        <dbReference type="ChEBI" id="CHEBI:30616"/>
        <dbReference type="ChEBI" id="CHEBI:43474"/>
        <dbReference type="ChEBI" id="CHEBI:57455"/>
        <dbReference type="ChEBI" id="CHEBI:57457"/>
        <dbReference type="ChEBI" id="CHEBI:456216"/>
        <dbReference type="EC" id="6.3.3.2"/>
    </reaction>
</comment>
<dbReference type="NCBIfam" id="TIGR02727">
    <property type="entry name" value="MTHFS_bact"/>
    <property type="match status" value="1"/>
</dbReference>
<dbReference type="EC" id="6.3.3.2" evidence="5"/>
<gene>
    <name evidence="6" type="ORF">FEF65_02040</name>
</gene>
<reference evidence="6 7" key="1">
    <citation type="journal article" date="2019" name="Appl. Environ. Microbiol.">
        <title>Environmental Evidence and Genomic Insight of Iron-oxidizing Bacteria Preference Towards More Corrosion Resistant Stainless Steel at Higher Salinities.</title>
        <authorList>
            <person name="Garrison C.E."/>
            <person name="Price K.A."/>
            <person name="Field E.K."/>
        </authorList>
    </citation>
    <scope>NUCLEOTIDE SEQUENCE [LARGE SCALE GENOMIC DNA]</scope>
    <source>
        <strain evidence="6 7">P3</strain>
    </source>
</reference>
<evidence type="ECO:0000256" key="3">
    <source>
        <dbReference type="ARBA" id="ARBA00022840"/>
    </source>
</evidence>
<organism evidence="6 7">
    <name type="scientific">Mariprofundus erugo</name>
    <dbReference type="NCBI Taxonomy" id="2528639"/>
    <lineage>
        <taxon>Bacteria</taxon>
        <taxon>Pseudomonadati</taxon>
        <taxon>Pseudomonadota</taxon>
        <taxon>Candidatius Mariprofundia</taxon>
        <taxon>Mariprofundales</taxon>
        <taxon>Mariprofundaceae</taxon>
        <taxon>Mariprofundus</taxon>
    </lineage>
</organism>
<dbReference type="Pfam" id="PF01812">
    <property type="entry name" value="5-FTHF_cyc-lig"/>
    <property type="match status" value="1"/>
</dbReference>
<name>A0A5R9GTZ0_9PROT</name>
<dbReference type="GO" id="GO:0035999">
    <property type="term" value="P:tetrahydrofolate interconversion"/>
    <property type="evidence" value="ECO:0007669"/>
    <property type="project" value="TreeGrafter"/>
</dbReference>
<evidence type="ECO:0000313" key="6">
    <source>
        <dbReference type="EMBL" id="TLS68515.1"/>
    </source>
</evidence>
<dbReference type="PANTHER" id="PTHR23407:SF1">
    <property type="entry name" value="5-FORMYLTETRAHYDROFOLATE CYCLO-LIGASE"/>
    <property type="match status" value="1"/>
</dbReference>
<dbReference type="InterPro" id="IPR024185">
    <property type="entry name" value="FTHF_cligase-like_sf"/>
</dbReference>
<keyword evidence="7" id="KW-1185">Reference proteome</keyword>
<keyword evidence="6" id="KW-0436">Ligase</keyword>
<dbReference type="AlphaFoldDB" id="A0A5R9GTZ0"/>
<dbReference type="GO" id="GO:0030272">
    <property type="term" value="F:5-formyltetrahydrofolate cyclo-ligase activity"/>
    <property type="evidence" value="ECO:0007669"/>
    <property type="project" value="UniProtKB-EC"/>
</dbReference>
<accession>A0A5R9GTZ0</accession>
<dbReference type="GO" id="GO:0005524">
    <property type="term" value="F:ATP binding"/>
    <property type="evidence" value="ECO:0007669"/>
    <property type="project" value="UniProtKB-KW"/>
</dbReference>
<comment type="caution">
    <text evidence="6">The sequence shown here is derived from an EMBL/GenBank/DDBJ whole genome shotgun (WGS) entry which is preliminary data.</text>
</comment>
<comment type="cofactor">
    <cofactor evidence="5">
        <name>Mg(2+)</name>
        <dbReference type="ChEBI" id="CHEBI:18420"/>
    </cofactor>
</comment>
<keyword evidence="5" id="KW-0479">Metal-binding</keyword>
<dbReference type="GO" id="GO:0046872">
    <property type="term" value="F:metal ion binding"/>
    <property type="evidence" value="ECO:0007669"/>
    <property type="project" value="UniProtKB-KW"/>
</dbReference>
<keyword evidence="5" id="KW-0460">Magnesium</keyword>